<dbReference type="AlphaFoldDB" id="A0A0A0JIB6"/>
<accession>A0A0A0JIB6</accession>
<evidence type="ECO:0008006" key="3">
    <source>
        <dbReference type="Google" id="ProtNLM"/>
    </source>
</evidence>
<reference evidence="1 2" key="1">
    <citation type="submission" date="2013-08" db="EMBL/GenBank/DDBJ databases">
        <title>The genome sequence of Knoellia aerolata.</title>
        <authorList>
            <person name="Zhu W."/>
            <person name="Wang G."/>
        </authorList>
    </citation>
    <scope>NUCLEOTIDE SEQUENCE [LARGE SCALE GENOMIC DNA]</scope>
    <source>
        <strain evidence="1 2">DSM 18566</strain>
    </source>
</reference>
<evidence type="ECO:0000313" key="2">
    <source>
        <dbReference type="Proteomes" id="UP000030013"/>
    </source>
</evidence>
<dbReference type="EMBL" id="AVPL01000109">
    <property type="protein sequence ID" value="KGN36863.1"/>
    <property type="molecule type" value="Genomic_DNA"/>
</dbReference>
<keyword evidence="2" id="KW-1185">Reference proteome</keyword>
<comment type="caution">
    <text evidence="1">The sequence shown here is derived from an EMBL/GenBank/DDBJ whole genome shotgun (WGS) entry which is preliminary data.</text>
</comment>
<gene>
    <name evidence="1" type="ORF">N801_01555</name>
</gene>
<dbReference type="Proteomes" id="UP000030013">
    <property type="component" value="Unassembled WGS sequence"/>
</dbReference>
<dbReference type="STRING" id="1385519.N801_01555"/>
<proteinExistence type="predicted"/>
<dbReference type="Gene3D" id="3.40.1000.10">
    <property type="entry name" value="Mog1/PsbP, alpha/beta/alpha sandwich"/>
    <property type="match status" value="1"/>
</dbReference>
<evidence type="ECO:0000313" key="1">
    <source>
        <dbReference type="EMBL" id="KGN36863.1"/>
    </source>
</evidence>
<name>A0A0A0JIB6_9MICO</name>
<protein>
    <recommendedName>
        <fullName evidence="3">DUF1795 domain-containing protein</fullName>
    </recommendedName>
</protein>
<sequence length="150" mass="15821">MSPALPRIELDLPAEWVAEPGGDALFLAQHESAGAHGPRLTAYVHTSREVSTDHLVDALAAEATAHDGGEADPTFEVEIDERVWTGLNVSWFEDGQPVHVVHLVTAVDGGGVTQHVRLTGRVAGPDSERDYETVQQILESAVVTPAGGGG</sequence>
<organism evidence="1 2">
    <name type="scientific">Knoellia aerolata DSM 18566</name>
    <dbReference type="NCBI Taxonomy" id="1385519"/>
    <lineage>
        <taxon>Bacteria</taxon>
        <taxon>Bacillati</taxon>
        <taxon>Actinomycetota</taxon>
        <taxon>Actinomycetes</taxon>
        <taxon>Micrococcales</taxon>
        <taxon>Intrasporangiaceae</taxon>
        <taxon>Knoellia</taxon>
    </lineage>
</organism>